<dbReference type="PANTHER" id="PTHR43527">
    <property type="entry name" value="4-DIPHOSPHOCYTIDYL-2-C-METHYL-D-ERYTHRITOL KINASE, CHLOROPLASTIC"/>
    <property type="match status" value="1"/>
</dbReference>
<keyword evidence="5 9" id="KW-0547">Nucleotide-binding</keyword>
<dbReference type="PANTHER" id="PTHR43527:SF2">
    <property type="entry name" value="4-DIPHOSPHOCYTIDYL-2-C-METHYL-D-ERYTHRITOL KINASE, CHLOROPLASTIC"/>
    <property type="match status" value="1"/>
</dbReference>
<feature type="active site" evidence="9">
    <location>
        <position position="11"/>
    </location>
</feature>
<evidence type="ECO:0000313" key="13">
    <source>
        <dbReference type="EMBL" id="TCL53355.1"/>
    </source>
</evidence>
<dbReference type="Proteomes" id="UP000295184">
    <property type="component" value="Unassembled WGS sequence"/>
</dbReference>
<evidence type="ECO:0000256" key="9">
    <source>
        <dbReference type="HAMAP-Rule" id="MF_00061"/>
    </source>
</evidence>
<feature type="domain" description="GHMP kinase N-terminal" evidence="11">
    <location>
        <begin position="65"/>
        <end position="143"/>
    </location>
</feature>
<evidence type="ECO:0000313" key="14">
    <source>
        <dbReference type="Proteomes" id="UP000295184"/>
    </source>
</evidence>
<evidence type="ECO:0000259" key="12">
    <source>
        <dbReference type="Pfam" id="PF08544"/>
    </source>
</evidence>
<evidence type="ECO:0000256" key="1">
    <source>
        <dbReference type="ARBA" id="ARBA00009684"/>
    </source>
</evidence>
<dbReference type="Pfam" id="PF08544">
    <property type="entry name" value="GHMP_kinases_C"/>
    <property type="match status" value="1"/>
</dbReference>
<keyword evidence="9" id="KW-0414">Isoprene biosynthesis</keyword>
<keyword evidence="7 9" id="KW-0067">ATP-binding</keyword>
<evidence type="ECO:0000256" key="7">
    <source>
        <dbReference type="ARBA" id="ARBA00022840"/>
    </source>
</evidence>
<dbReference type="NCBIfam" id="TIGR00154">
    <property type="entry name" value="ispE"/>
    <property type="match status" value="1"/>
</dbReference>
<dbReference type="STRING" id="1650663.GCA_001486665_00703"/>
<comment type="pathway">
    <text evidence="9">Isoprenoid biosynthesis; isopentenyl diphosphate biosynthesis via DXP pathway; isopentenyl diphosphate from 1-deoxy-D-xylulose 5-phosphate: step 3/6.</text>
</comment>
<dbReference type="GO" id="GO:0016114">
    <property type="term" value="P:terpenoid biosynthetic process"/>
    <property type="evidence" value="ECO:0007669"/>
    <property type="project" value="UniProtKB-UniRule"/>
</dbReference>
<evidence type="ECO:0000256" key="2">
    <source>
        <dbReference type="ARBA" id="ARBA00012052"/>
    </source>
</evidence>
<dbReference type="Gene3D" id="3.30.70.890">
    <property type="entry name" value="GHMP kinase, C-terminal domain"/>
    <property type="match status" value="1"/>
</dbReference>
<comment type="function">
    <text evidence="9">Catalyzes the phosphorylation of the position 2 hydroxy group of 4-diphosphocytidyl-2C-methyl-D-erythritol.</text>
</comment>
<evidence type="ECO:0000256" key="4">
    <source>
        <dbReference type="ARBA" id="ARBA00022679"/>
    </source>
</evidence>
<dbReference type="AlphaFoldDB" id="A0A4R1QMB0"/>
<comment type="caution">
    <text evidence="13">The sequence shown here is derived from an EMBL/GenBank/DDBJ whole genome shotgun (WGS) entry which is preliminary data.</text>
</comment>
<dbReference type="InterPro" id="IPR004424">
    <property type="entry name" value="IspE"/>
</dbReference>
<protein>
    <recommendedName>
        <fullName evidence="3 9">4-diphosphocytidyl-2-C-methyl-D-erythritol kinase</fullName>
        <shortName evidence="9">CMK</shortName>
        <ecNumber evidence="2 9">2.7.1.148</ecNumber>
    </recommendedName>
    <alternativeName>
        <fullName evidence="8 9">4-(cytidine-5'-diphospho)-2-C-methyl-D-erythritol kinase</fullName>
    </alternativeName>
</protein>
<feature type="compositionally biased region" description="Basic residues" evidence="10">
    <location>
        <begin position="287"/>
        <end position="299"/>
    </location>
</feature>
<dbReference type="HAMAP" id="MF_00061">
    <property type="entry name" value="IspE"/>
    <property type="match status" value="1"/>
</dbReference>
<keyword evidence="6 9" id="KW-0418">Kinase</keyword>
<evidence type="ECO:0000256" key="5">
    <source>
        <dbReference type="ARBA" id="ARBA00022741"/>
    </source>
</evidence>
<comment type="similarity">
    <text evidence="1 9">Belongs to the GHMP kinase family. IspE subfamily.</text>
</comment>
<dbReference type="InterPro" id="IPR020568">
    <property type="entry name" value="Ribosomal_Su5_D2-typ_SF"/>
</dbReference>
<dbReference type="GO" id="GO:0005524">
    <property type="term" value="F:ATP binding"/>
    <property type="evidence" value="ECO:0007669"/>
    <property type="project" value="UniProtKB-UniRule"/>
</dbReference>
<evidence type="ECO:0000259" key="11">
    <source>
        <dbReference type="Pfam" id="PF00288"/>
    </source>
</evidence>
<dbReference type="Gene3D" id="3.30.230.10">
    <property type="match status" value="1"/>
</dbReference>
<dbReference type="RefSeq" id="WP_058963199.1">
    <property type="nucleotide sequence ID" value="NZ_CABKVM010000013.1"/>
</dbReference>
<feature type="compositionally biased region" description="Basic and acidic residues" evidence="10">
    <location>
        <begin position="301"/>
        <end position="311"/>
    </location>
</feature>
<dbReference type="GO" id="GO:0019288">
    <property type="term" value="P:isopentenyl diphosphate biosynthetic process, methylerythritol 4-phosphate pathway"/>
    <property type="evidence" value="ECO:0007669"/>
    <property type="project" value="UniProtKB-UniRule"/>
</dbReference>
<evidence type="ECO:0000256" key="8">
    <source>
        <dbReference type="ARBA" id="ARBA00032554"/>
    </source>
</evidence>
<accession>A0A4R1QMB0</accession>
<dbReference type="GO" id="GO:0050515">
    <property type="term" value="F:4-(cytidine 5'-diphospho)-2-C-methyl-D-erythritol kinase activity"/>
    <property type="evidence" value="ECO:0007669"/>
    <property type="project" value="UniProtKB-UniRule"/>
</dbReference>
<dbReference type="OrthoDB" id="9809438at2"/>
<feature type="binding site" evidence="9">
    <location>
        <begin position="93"/>
        <end position="103"/>
    </location>
    <ligand>
        <name>ATP</name>
        <dbReference type="ChEBI" id="CHEBI:30616"/>
    </ligand>
</feature>
<dbReference type="SUPFAM" id="SSF55060">
    <property type="entry name" value="GHMP Kinase, C-terminal domain"/>
    <property type="match status" value="1"/>
</dbReference>
<sequence length="311" mass="32606">MKQVTVLAPAKLNLTLDVTGLLPGGYHALDMIMQTITLHERVVLRKSRDLILRLPGSRIPANEKNTAYKAALAFFHYTGLLAGVEIEIHKATPVRAGMAGGSADAAAVLVGMNELYGAKLSITELCAIGATIGADVPFAILGGTCRVQGIGDILKPLPPCPDCWFVVVMPSVGVSTPEAFARYDEVGSSVHPDTAAAEAAVKAGDLNALCAASGNALEECSGAKETPAIKRLLDDNGALASLMTGSGAAVFGVFDDEQAAKKAAAVLRGQYSQVYLAQPDRWGARVVHSRRPGHTRNRGGKAPEQKSRPQE</sequence>
<feature type="domain" description="GHMP kinase C-terminal" evidence="12">
    <location>
        <begin position="199"/>
        <end position="272"/>
    </location>
</feature>
<keyword evidence="4 9" id="KW-0808">Transferase</keyword>
<organism evidence="13 14">
    <name type="scientific">Allofournierella massiliensis</name>
    <dbReference type="NCBI Taxonomy" id="1650663"/>
    <lineage>
        <taxon>Bacteria</taxon>
        <taxon>Bacillati</taxon>
        <taxon>Bacillota</taxon>
        <taxon>Clostridia</taxon>
        <taxon>Eubacteriales</taxon>
        <taxon>Oscillospiraceae</taxon>
        <taxon>Allofournierella</taxon>
    </lineage>
</organism>
<reference evidence="13 14" key="1">
    <citation type="submission" date="2019-03" db="EMBL/GenBank/DDBJ databases">
        <title>Genomic Encyclopedia of Type Strains, Phase IV (KMG-IV): sequencing the most valuable type-strain genomes for metagenomic binning, comparative biology and taxonomic classification.</title>
        <authorList>
            <person name="Goeker M."/>
        </authorList>
    </citation>
    <scope>NUCLEOTIDE SEQUENCE [LARGE SCALE GENOMIC DNA]</scope>
    <source>
        <strain evidence="13 14">DSM 100451</strain>
    </source>
</reference>
<dbReference type="UniPathway" id="UPA00056">
    <property type="reaction ID" value="UER00094"/>
</dbReference>
<name>A0A4R1QMB0_9FIRM</name>
<dbReference type="InterPro" id="IPR014721">
    <property type="entry name" value="Ribsml_uS5_D2-typ_fold_subgr"/>
</dbReference>
<dbReference type="SUPFAM" id="SSF54211">
    <property type="entry name" value="Ribosomal protein S5 domain 2-like"/>
    <property type="match status" value="1"/>
</dbReference>
<feature type="region of interest" description="Disordered" evidence="10">
    <location>
        <begin position="282"/>
        <end position="311"/>
    </location>
</feature>
<dbReference type="PIRSF" id="PIRSF010376">
    <property type="entry name" value="IspE"/>
    <property type="match status" value="1"/>
</dbReference>
<dbReference type="InterPro" id="IPR036554">
    <property type="entry name" value="GHMP_kinase_C_sf"/>
</dbReference>
<evidence type="ECO:0000256" key="6">
    <source>
        <dbReference type="ARBA" id="ARBA00022777"/>
    </source>
</evidence>
<evidence type="ECO:0000256" key="10">
    <source>
        <dbReference type="SAM" id="MobiDB-lite"/>
    </source>
</evidence>
<feature type="active site" evidence="9">
    <location>
        <position position="135"/>
    </location>
</feature>
<dbReference type="InterPro" id="IPR013750">
    <property type="entry name" value="GHMP_kinase_C_dom"/>
</dbReference>
<dbReference type="EC" id="2.7.1.148" evidence="2 9"/>
<dbReference type="EMBL" id="SLUM01000037">
    <property type="protein sequence ID" value="TCL53355.1"/>
    <property type="molecule type" value="Genomic_DNA"/>
</dbReference>
<evidence type="ECO:0000256" key="3">
    <source>
        <dbReference type="ARBA" id="ARBA00017473"/>
    </source>
</evidence>
<gene>
    <name evidence="9" type="primary">ispE</name>
    <name evidence="13" type="ORF">EDD77_13724</name>
</gene>
<dbReference type="Pfam" id="PF00288">
    <property type="entry name" value="GHMP_kinases_N"/>
    <property type="match status" value="1"/>
</dbReference>
<comment type="catalytic activity">
    <reaction evidence="9">
        <text>4-CDP-2-C-methyl-D-erythritol + ATP = 4-CDP-2-C-methyl-D-erythritol 2-phosphate + ADP + H(+)</text>
        <dbReference type="Rhea" id="RHEA:18437"/>
        <dbReference type="ChEBI" id="CHEBI:15378"/>
        <dbReference type="ChEBI" id="CHEBI:30616"/>
        <dbReference type="ChEBI" id="CHEBI:57823"/>
        <dbReference type="ChEBI" id="CHEBI:57919"/>
        <dbReference type="ChEBI" id="CHEBI:456216"/>
        <dbReference type="EC" id="2.7.1.148"/>
    </reaction>
</comment>
<proteinExistence type="inferred from homology"/>
<dbReference type="InterPro" id="IPR006204">
    <property type="entry name" value="GHMP_kinase_N_dom"/>
</dbReference>